<feature type="domain" description="Thioester" evidence="3">
    <location>
        <begin position="69"/>
        <end position="183"/>
    </location>
</feature>
<feature type="signal peptide" evidence="1">
    <location>
        <begin position="1"/>
        <end position="27"/>
    </location>
</feature>
<name>A0A4R9BZM5_9FIRM</name>
<dbReference type="Pfam" id="PF05738">
    <property type="entry name" value="Cna_B"/>
    <property type="match status" value="3"/>
</dbReference>
<feature type="domain" description="CNA-B" evidence="2">
    <location>
        <begin position="352"/>
        <end position="452"/>
    </location>
</feature>
<evidence type="ECO:0000259" key="2">
    <source>
        <dbReference type="Pfam" id="PF05738"/>
    </source>
</evidence>
<proteinExistence type="predicted"/>
<evidence type="ECO:0000313" key="5">
    <source>
        <dbReference type="Proteomes" id="UP000297454"/>
    </source>
</evidence>
<gene>
    <name evidence="4" type="ORF">EQF91_07940</name>
</gene>
<dbReference type="Pfam" id="PF08341">
    <property type="entry name" value="TED"/>
    <property type="match status" value="1"/>
</dbReference>
<dbReference type="Proteomes" id="UP000297454">
    <property type="component" value="Unassembled WGS sequence"/>
</dbReference>
<feature type="domain" description="CNA-B" evidence="2">
    <location>
        <begin position="467"/>
        <end position="575"/>
    </location>
</feature>
<evidence type="ECO:0000259" key="3">
    <source>
        <dbReference type="Pfam" id="PF08341"/>
    </source>
</evidence>
<feature type="chain" id="PRO_5020264894" evidence="1">
    <location>
        <begin position="28"/>
        <end position="657"/>
    </location>
</feature>
<dbReference type="InterPro" id="IPR008454">
    <property type="entry name" value="Collagen-bd_Cna-like_B-typ_dom"/>
</dbReference>
<reference evidence="4 5" key="1">
    <citation type="submission" date="2019-01" db="EMBL/GenBank/DDBJ databases">
        <title>Draft Genome Sequences of Helcococcus ovis Strains Isolated from the Uterus and Vagina of Dairy Cows with Metritis.</title>
        <authorList>
            <person name="Cunha F."/>
            <person name="Jeon S.J."/>
            <person name="Kutzer P."/>
            <person name="Galvao K.N."/>
        </authorList>
    </citation>
    <scope>NUCLEOTIDE SEQUENCE [LARGE SCALE GENOMIC DNA]</scope>
    <source>
        <strain evidence="4 5">KG-37</strain>
    </source>
</reference>
<organism evidence="4 5">
    <name type="scientific">Helcococcus ovis</name>
    <dbReference type="NCBI Taxonomy" id="72026"/>
    <lineage>
        <taxon>Bacteria</taxon>
        <taxon>Bacillati</taxon>
        <taxon>Bacillota</taxon>
        <taxon>Tissierellia</taxon>
        <taxon>Tissierellales</taxon>
        <taxon>Peptoniphilaceae</taxon>
        <taxon>Helcococcus</taxon>
    </lineage>
</organism>
<keyword evidence="5" id="KW-1185">Reference proteome</keyword>
<dbReference type="EMBL" id="SCFR01000047">
    <property type="protein sequence ID" value="TFF64283.1"/>
    <property type="molecule type" value="Genomic_DNA"/>
</dbReference>
<dbReference type="NCBIfam" id="NF012162">
    <property type="entry name" value="surf_Nterm_1"/>
    <property type="match status" value="1"/>
</dbReference>
<accession>A0A4R9BZM5</accession>
<evidence type="ECO:0000313" key="4">
    <source>
        <dbReference type="EMBL" id="TFF64283.1"/>
    </source>
</evidence>
<feature type="domain" description="CNA-B" evidence="2">
    <location>
        <begin position="590"/>
        <end position="656"/>
    </location>
</feature>
<protein>
    <submittedName>
        <fullName evidence="4">Thioester-forming surface-anchored protein</fullName>
    </submittedName>
</protein>
<sequence>MKEKLKKLVSFMFVIFLLAPYVSTSFAMETTENSQSSEKLNDVYDWQGYSEKDTGIIKVKKNDSISYNAYCFNKEKSLPPSDNSEKIIYKKIDGSGDVFTQYASKARIQNQELNDRILSIIYNGYPTNANKILDGLSDADANTVTQAAIWYYTDSEENKGFWTILDREYRKKAEEAYKKLISDNLERDVQNKRPENFKLNLFVTNQKNEKKNKEYQNLLSAEHVPNDPPKKIESKKYITVMKIWSGIETGSETPKVSFQLFKGNEKIGTPKEFNGDQIIFEVDATSNGVDTENNNYTVKEVVAEKEIEEGETAKIDGNLYKVNYEGDAEKGFKVINKKITEWLPLEPAKTKVSVEKKWQNYEGKDINPTVDKIKVRLYSDGNKREEVLELNSENNWKGEFKDLPNTSRLTGEKYNYTVKEEGESEKQINLDNKWFDVTYDGNMEDGFTIVNKEKRSWVPIIPPIREIKVAKEWKDYKGDNLDNIPVEEIQVQLYKDGVKEGEIQKLSKENNWKYTFKNLKDYEKLGKEIKKHIYTIKEIHNEKELENGESTKFNGKWYGVSYTGNMKDGFTITNKEKAPWTPMIPPTRNIKVTKNWKLLTAEKPVDKIEVELYKDGVATGKKLVLTKDNNWIGEFKNLEVANGLGNINYHKYTVKEV</sequence>
<dbReference type="Gene3D" id="2.30.30.670">
    <property type="entry name" value="Thioester domain"/>
    <property type="match status" value="1"/>
</dbReference>
<feature type="non-terminal residue" evidence="4">
    <location>
        <position position="657"/>
    </location>
</feature>
<dbReference type="InterPro" id="IPR013552">
    <property type="entry name" value="Thioester_dom"/>
</dbReference>
<keyword evidence="1" id="KW-0732">Signal</keyword>
<dbReference type="CDD" id="cd00222">
    <property type="entry name" value="CollagenBindB"/>
    <property type="match status" value="3"/>
</dbReference>
<dbReference type="AlphaFoldDB" id="A0A4R9BZM5"/>
<dbReference type="Gene3D" id="2.60.40.1140">
    <property type="entry name" value="Collagen-binding surface protein Cna, B-type domain"/>
    <property type="match status" value="4"/>
</dbReference>
<dbReference type="SUPFAM" id="SSF49478">
    <property type="entry name" value="Cna protein B-type domain"/>
    <property type="match status" value="3"/>
</dbReference>
<dbReference type="InterPro" id="IPR023849">
    <property type="entry name" value="TQXA_dom"/>
</dbReference>
<evidence type="ECO:0000256" key="1">
    <source>
        <dbReference type="SAM" id="SignalP"/>
    </source>
</evidence>
<dbReference type="Gene3D" id="1.10.150.480">
    <property type="match status" value="1"/>
</dbReference>
<dbReference type="NCBIfam" id="TIGR03934">
    <property type="entry name" value="TQXA_dom"/>
    <property type="match status" value="1"/>
</dbReference>
<dbReference type="RefSeq" id="WP_134768889.1">
    <property type="nucleotide sequence ID" value="NZ_SCFR01000047.1"/>
</dbReference>
<comment type="caution">
    <text evidence="4">The sequence shown here is derived from an EMBL/GenBank/DDBJ whole genome shotgun (WGS) entry which is preliminary data.</text>
</comment>